<feature type="compositionally biased region" description="Basic and acidic residues" evidence="13">
    <location>
        <begin position="367"/>
        <end position="384"/>
    </location>
</feature>
<dbReference type="PROSITE" id="PS00674">
    <property type="entry name" value="AAA"/>
    <property type="match status" value="1"/>
</dbReference>
<keyword evidence="9" id="KW-0496">Mitochondrion</keyword>
<dbReference type="PANTHER" id="PTHR23070">
    <property type="entry name" value="BCS1 AAA-TYPE ATPASE"/>
    <property type="match status" value="1"/>
</dbReference>
<name>A0A8H3Z674_VENIN</name>
<dbReference type="AlphaFoldDB" id="A0A8H3Z674"/>
<dbReference type="SUPFAM" id="SSF52540">
    <property type="entry name" value="P-loop containing nucleoside triphosphate hydrolases"/>
    <property type="match status" value="1"/>
</dbReference>
<dbReference type="Proteomes" id="UP000433883">
    <property type="component" value="Unassembled WGS sequence"/>
</dbReference>
<evidence type="ECO:0000313" key="16">
    <source>
        <dbReference type="EMBL" id="KAE9975315.1"/>
    </source>
</evidence>
<accession>A0A8H3Z674</accession>
<comment type="subcellular location">
    <subcellularLocation>
        <location evidence="1">Mitochondrion inner membrane</location>
        <topology evidence="1">Single-pass membrane protein</topology>
    </subcellularLocation>
</comment>
<evidence type="ECO:0000313" key="17">
    <source>
        <dbReference type="EMBL" id="KAE9977297.1"/>
    </source>
</evidence>
<evidence type="ECO:0000256" key="5">
    <source>
        <dbReference type="ARBA" id="ARBA00022792"/>
    </source>
</evidence>
<dbReference type="InterPro" id="IPR014851">
    <property type="entry name" value="BCS1_N"/>
</dbReference>
<evidence type="ECO:0000256" key="10">
    <source>
        <dbReference type="ARBA" id="ARBA00023136"/>
    </source>
</evidence>
<dbReference type="PRINTS" id="PR00300">
    <property type="entry name" value="CLPPROTEASEA"/>
</dbReference>
<dbReference type="Pfam" id="PF25426">
    <property type="entry name" value="AAA_lid_BCS1"/>
    <property type="match status" value="1"/>
</dbReference>
<dbReference type="GO" id="GO:0016887">
    <property type="term" value="F:ATP hydrolysis activity"/>
    <property type="evidence" value="ECO:0007669"/>
    <property type="project" value="InterPro"/>
</dbReference>
<dbReference type="InterPro" id="IPR050747">
    <property type="entry name" value="Mitochondrial_chaperone_BCS1"/>
</dbReference>
<keyword evidence="4 12" id="KW-0547">Nucleotide-binding</keyword>
<dbReference type="SMART" id="SM01024">
    <property type="entry name" value="BCS1_N"/>
    <property type="match status" value="1"/>
</dbReference>
<keyword evidence="7 12" id="KW-0067">ATP-binding</keyword>
<dbReference type="InterPro" id="IPR003593">
    <property type="entry name" value="AAA+_ATPase"/>
</dbReference>
<evidence type="ECO:0000259" key="15">
    <source>
        <dbReference type="SMART" id="SM01024"/>
    </source>
</evidence>
<evidence type="ECO:0000256" key="2">
    <source>
        <dbReference type="ARBA" id="ARBA00007448"/>
    </source>
</evidence>
<keyword evidence="10" id="KW-0472">Membrane</keyword>
<dbReference type="EMBL" id="WNWR01000290">
    <property type="protein sequence ID" value="KAE9984653.1"/>
    <property type="molecule type" value="Genomic_DNA"/>
</dbReference>
<reference evidence="18 20" key="1">
    <citation type="submission" date="2019-07" db="EMBL/GenBank/DDBJ databases">
        <title>Venturia inaequalis Genome Resource.</title>
        <authorList>
            <person name="Lichtner F.J."/>
        </authorList>
    </citation>
    <scope>NUCLEOTIDE SEQUENCE [LARGE SCALE GENOMIC DNA]</scope>
    <source>
        <strain evidence="17 19">120213</strain>
        <strain evidence="16">Bline_iso_100314</strain>
        <strain evidence="18 20">DMI_063113</strain>
    </source>
</reference>
<evidence type="ECO:0000256" key="6">
    <source>
        <dbReference type="ARBA" id="ARBA00022801"/>
    </source>
</evidence>
<evidence type="ECO:0000256" key="4">
    <source>
        <dbReference type="ARBA" id="ARBA00022741"/>
    </source>
</evidence>
<keyword evidence="3" id="KW-0812">Transmembrane</keyword>
<dbReference type="Proteomes" id="UP000490939">
    <property type="component" value="Unassembled WGS sequence"/>
</dbReference>
<comment type="similarity">
    <text evidence="2">Belongs to the AAA ATPase family. BCS1 subfamily.</text>
</comment>
<keyword evidence="5" id="KW-0999">Mitochondrion inner membrane</keyword>
<proteinExistence type="inferred from homology"/>
<evidence type="ECO:0000256" key="9">
    <source>
        <dbReference type="ARBA" id="ARBA00023128"/>
    </source>
</evidence>
<keyword evidence="8" id="KW-1133">Transmembrane helix</keyword>
<dbReference type="Pfam" id="PF00004">
    <property type="entry name" value="AAA"/>
    <property type="match status" value="1"/>
</dbReference>
<gene>
    <name evidence="16" type="ORF">BLS_002685</name>
    <name evidence="18" type="ORF">EG327_004967</name>
    <name evidence="17" type="ORF">EG328_002126</name>
</gene>
<dbReference type="GO" id="GO:0005743">
    <property type="term" value="C:mitochondrial inner membrane"/>
    <property type="evidence" value="ECO:0007669"/>
    <property type="project" value="UniProtKB-SubCell"/>
</dbReference>
<feature type="compositionally biased region" description="Basic and acidic residues" evidence="13">
    <location>
        <begin position="548"/>
        <end position="572"/>
    </location>
</feature>
<evidence type="ECO:0000256" key="11">
    <source>
        <dbReference type="ARBA" id="ARBA00048778"/>
    </source>
</evidence>
<comment type="catalytic activity">
    <reaction evidence="11">
        <text>ATP + H2O = ADP + phosphate + H(+)</text>
        <dbReference type="Rhea" id="RHEA:13065"/>
        <dbReference type="ChEBI" id="CHEBI:15377"/>
        <dbReference type="ChEBI" id="CHEBI:15378"/>
        <dbReference type="ChEBI" id="CHEBI:30616"/>
        <dbReference type="ChEBI" id="CHEBI:43474"/>
        <dbReference type="ChEBI" id="CHEBI:456216"/>
    </reaction>
    <physiologicalReaction direction="left-to-right" evidence="11">
        <dbReference type="Rhea" id="RHEA:13066"/>
    </physiologicalReaction>
</comment>
<evidence type="ECO:0000256" key="3">
    <source>
        <dbReference type="ARBA" id="ARBA00022692"/>
    </source>
</evidence>
<dbReference type="InterPro" id="IPR057495">
    <property type="entry name" value="AAA_lid_BCS1"/>
</dbReference>
<keyword evidence="20" id="KW-1185">Reference proteome</keyword>
<dbReference type="EMBL" id="WNWS01000156">
    <property type="protein sequence ID" value="KAE9977297.1"/>
    <property type="molecule type" value="Genomic_DNA"/>
</dbReference>
<evidence type="ECO:0000256" key="8">
    <source>
        <dbReference type="ARBA" id="ARBA00022989"/>
    </source>
</evidence>
<evidence type="ECO:0000313" key="19">
    <source>
        <dbReference type="Proteomes" id="UP000447873"/>
    </source>
</evidence>
<dbReference type="Pfam" id="PF08740">
    <property type="entry name" value="BCS1_N"/>
    <property type="match status" value="1"/>
</dbReference>
<evidence type="ECO:0000259" key="14">
    <source>
        <dbReference type="SMART" id="SM00382"/>
    </source>
</evidence>
<evidence type="ECO:0008006" key="21">
    <source>
        <dbReference type="Google" id="ProtNLM"/>
    </source>
</evidence>
<evidence type="ECO:0000256" key="12">
    <source>
        <dbReference type="RuleBase" id="RU003651"/>
    </source>
</evidence>
<comment type="caution">
    <text evidence="18">The sequence shown here is derived from an EMBL/GenBank/DDBJ whole genome shotgun (WGS) entry which is preliminary data.</text>
</comment>
<dbReference type="EMBL" id="WNWQ01000181">
    <property type="protein sequence ID" value="KAE9975315.1"/>
    <property type="molecule type" value="Genomic_DNA"/>
</dbReference>
<evidence type="ECO:0000313" key="20">
    <source>
        <dbReference type="Proteomes" id="UP000490939"/>
    </source>
</evidence>
<dbReference type="Proteomes" id="UP000447873">
    <property type="component" value="Unassembled WGS sequence"/>
</dbReference>
<dbReference type="GO" id="GO:0005524">
    <property type="term" value="F:ATP binding"/>
    <property type="evidence" value="ECO:0007669"/>
    <property type="project" value="UniProtKB-KW"/>
</dbReference>
<dbReference type="InterPro" id="IPR001270">
    <property type="entry name" value="ClpA/B"/>
</dbReference>
<dbReference type="Gene3D" id="3.40.50.300">
    <property type="entry name" value="P-loop containing nucleotide triphosphate hydrolases"/>
    <property type="match status" value="1"/>
</dbReference>
<evidence type="ECO:0000256" key="1">
    <source>
        <dbReference type="ARBA" id="ARBA00004434"/>
    </source>
</evidence>
<organism evidence="18 20">
    <name type="scientific">Venturia inaequalis</name>
    <name type="common">Apple scab fungus</name>
    <dbReference type="NCBI Taxonomy" id="5025"/>
    <lineage>
        <taxon>Eukaryota</taxon>
        <taxon>Fungi</taxon>
        <taxon>Dikarya</taxon>
        <taxon>Ascomycota</taxon>
        <taxon>Pezizomycotina</taxon>
        <taxon>Dothideomycetes</taxon>
        <taxon>Pleosporomycetidae</taxon>
        <taxon>Venturiales</taxon>
        <taxon>Venturiaceae</taxon>
        <taxon>Venturia</taxon>
    </lineage>
</organism>
<feature type="region of interest" description="Disordered" evidence="13">
    <location>
        <begin position="360"/>
        <end position="385"/>
    </location>
</feature>
<evidence type="ECO:0000313" key="18">
    <source>
        <dbReference type="EMBL" id="KAE9984653.1"/>
    </source>
</evidence>
<dbReference type="InterPro" id="IPR003960">
    <property type="entry name" value="ATPase_AAA_CS"/>
</dbReference>
<evidence type="ECO:0000256" key="13">
    <source>
        <dbReference type="SAM" id="MobiDB-lite"/>
    </source>
</evidence>
<dbReference type="SMART" id="SM00382">
    <property type="entry name" value="AAA"/>
    <property type="match status" value="1"/>
</dbReference>
<protein>
    <recommendedName>
        <fullName evidence="21">P-loop containing nucleoside triphosphate hydrolase protein</fullName>
    </recommendedName>
</protein>
<evidence type="ECO:0000256" key="7">
    <source>
        <dbReference type="ARBA" id="ARBA00022840"/>
    </source>
</evidence>
<sequence length="583" mass="65860">MSSSLMDLLSSAVRGGLEPDKLFELYIPGFTSMRKFFSAYLRIDLSKIMSIGFFCLLYMSAGRSMFGGVYDQFLGYFTSTISIPADDRVNREVLTYMSNHLAKGSSRFLAVKTGDASISSPYGSQYVYKGDADALQDALRSASDEKKKRINYFPAIGKTYFLFQGRPFIFDLMPRYGYSDNDFTPVPSGEEPILLRCLGRNPAPLKRFLQHCRAYSAKSRESMTTIFATQSERYGDSLEWREATMRPIRPLDTVDLDETVKDSILKDIRTYLLPATRLFYARRGVPYRRGFLFWGPPGTGKTSFSVALAGHFELDLYMVSLGSKNLDDDGLAKLFNTLPSKCIVLLEDIDSAGINREKLKSKKSKGVKKEEKKEEKKEVDKKSSENPISLSGLLNVIDGAASQEGRIMIMTSNTPETLDPALIRHGRIDKQIKFDYISKFDAKQLFIRMFSMHEDERMEVESQPVTIPNASAVPTEKIQDDNTAEIDDIVRKEKITRLALSFSEKIPDKKLSPAEIQGFLLDQRDDAEGAVDRVSGWIVDVFAARAREAEEEKEKAREDEDFEFRNAEDGSEKVTPPARPHSR</sequence>
<feature type="region of interest" description="Disordered" evidence="13">
    <location>
        <begin position="548"/>
        <end position="583"/>
    </location>
</feature>
<dbReference type="InterPro" id="IPR003959">
    <property type="entry name" value="ATPase_AAA_core"/>
</dbReference>
<feature type="domain" description="AAA+ ATPase" evidence="14">
    <location>
        <begin position="287"/>
        <end position="438"/>
    </location>
</feature>
<feature type="domain" description="BCS1 N-terminal" evidence="15">
    <location>
        <begin position="53"/>
        <end position="254"/>
    </location>
</feature>
<dbReference type="InterPro" id="IPR027417">
    <property type="entry name" value="P-loop_NTPase"/>
</dbReference>
<keyword evidence="6" id="KW-0378">Hydrolase</keyword>